<organism evidence="1 2">
    <name type="scientific">Panagrolaimus sp. PS1159</name>
    <dbReference type="NCBI Taxonomy" id="55785"/>
    <lineage>
        <taxon>Eukaryota</taxon>
        <taxon>Metazoa</taxon>
        <taxon>Ecdysozoa</taxon>
        <taxon>Nematoda</taxon>
        <taxon>Chromadorea</taxon>
        <taxon>Rhabditida</taxon>
        <taxon>Tylenchina</taxon>
        <taxon>Panagrolaimomorpha</taxon>
        <taxon>Panagrolaimoidea</taxon>
        <taxon>Panagrolaimidae</taxon>
        <taxon>Panagrolaimus</taxon>
    </lineage>
</organism>
<reference evidence="2" key="1">
    <citation type="submission" date="2022-11" db="UniProtKB">
        <authorList>
            <consortium name="WormBaseParasite"/>
        </authorList>
    </citation>
    <scope>IDENTIFICATION</scope>
</reference>
<proteinExistence type="predicted"/>
<accession>A0AC35F2K6</accession>
<dbReference type="WBParaSite" id="PS1159_v2.g12406.t1">
    <property type="protein sequence ID" value="PS1159_v2.g12406.t1"/>
    <property type="gene ID" value="PS1159_v2.g12406"/>
</dbReference>
<name>A0AC35F2K6_9BILA</name>
<evidence type="ECO:0000313" key="1">
    <source>
        <dbReference type="Proteomes" id="UP000887580"/>
    </source>
</evidence>
<evidence type="ECO:0000313" key="2">
    <source>
        <dbReference type="WBParaSite" id="PS1159_v2.g12406.t1"/>
    </source>
</evidence>
<sequence>MNNFLGFVSKAREYAPAAAAILQQAHTSTFFQRKTSDGTKTLIVDAVYTEIKKISENKFNHFNIYKSADGSFKIIYEIAKKQVYSTIDEKEAYFVAQRLENLNEIGEEVIKNKLDLNKFIEISLEHQNWNQFHCGCALGCIGYVSKMLQKEQNQNE</sequence>
<dbReference type="Proteomes" id="UP000887580">
    <property type="component" value="Unplaced"/>
</dbReference>
<protein>
    <submittedName>
        <fullName evidence="2">Uncharacterized protein</fullName>
    </submittedName>
</protein>